<protein>
    <submittedName>
        <fullName evidence="3">Uncharacterized protein</fullName>
    </submittedName>
</protein>
<keyword evidence="2" id="KW-0812">Transmembrane</keyword>
<comment type="caution">
    <text evidence="3">The sequence shown here is derived from an EMBL/GenBank/DDBJ whole genome shotgun (WGS) entry which is preliminary data.</text>
</comment>
<organism evidence="3 4">
    <name type="scientific">Chlamydomonas incerta</name>
    <dbReference type="NCBI Taxonomy" id="51695"/>
    <lineage>
        <taxon>Eukaryota</taxon>
        <taxon>Viridiplantae</taxon>
        <taxon>Chlorophyta</taxon>
        <taxon>core chlorophytes</taxon>
        <taxon>Chlorophyceae</taxon>
        <taxon>CS clade</taxon>
        <taxon>Chlamydomonadales</taxon>
        <taxon>Chlamydomonadaceae</taxon>
        <taxon>Chlamydomonas</taxon>
    </lineage>
</organism>
<dbReference type="Proteomes" id="UP000650467">
    <property type="component" value="Unassembled WGS sequence"/>
</dbReference>
<evidence type="ECO:0000313" key="4">
    <source>
        <dbReference type="Proteomes" id="UP000650467"/>
    </source>
</evidence>
<evidence type="ECO:0000256" key="1">
    <source>
        <dbReference type="SAM" id="MobiDB-lite"/>
    </source>
</evidence>
<dbReference type="AlphaFoldDB" id="A0A835T2Z8"/>
<evidence type="ECO:0000256" key="2">
    <source>
        <dbReference type="SAM" id="Phobius"/>
    </source>
</evidence>
<dbReference type="EMBL" id="JAEHOC010000013">
    <property type="protein sequence ID" value="KAG2436411.1"/>
    <property type="molecule type" value="Genomic_DNA"/>
</dbReference>
<keyword evidence="2" id="KW-0472">Membrane</keyword>
<keyword evidence="2" id="KW-1133">Transmembrane helix</keyword>
<feature type="compositionally biased region" description="Basic and acidic residues" evidence="1">
    <location>
        <begin position="139"/>
        <end position="149"/>
    </location>
</feature>
<dbReference type="OrthoDB" id="542617at2759"/>
<evidence type="ECO:0000313" key="3">
    <source>
        <dbReference type="EMBL" id="KAG2436411.1"/>
    </source>
</evidence>
<gene>
    <name evidence="3" type="ORF">HXX76_006715</name>
</gene>
<feature type="region of interest" description="Disordered" evidence="1">
    <location>
        <begin position="75"/>
        <end position="99"/>
    </location>
</feature>
<sequence>MGQAVANAVKLSTGMDIPYQEGLMLIVSTIVMAVSIGIWIVIDVGNRADKQAHLAVLEARAAHRTAAVAAAAATAAGGAAGPGRDGSAPVATPRRTSTDLERLNELARALAVSEGRDPGPSVEAGAVAGLAYAGAGSAHAEKRYSKDPAHSSSLRRRPA</sequence>
<feature type="transmembrane region" description="Helical" evidence="2">
    <location>
        <begin position="22"/>
        <end position="42"/>
    </location>
</feature>
<accession>A0A835T2Z8</accession>
<reference evidence="3" key="1">
    <citation type="journal article" date="2020" name="bioRxiv">
        <title>Comparative genomics of Chlamydomonas.</title>
        <authorList>
            <person name="Craig R.J."/>
            <person name="Hasan A.R."/>
            <person name="Ness R.W."/>
            <person name="Keightley P.D."/>
        </authorList>
    </citation>
    <scope>NUCLEOTIDE SEQUENCE</scope>
    <source>
        <strain evidence="3">SAG 7.73</strain>
    </source>
</reference>
<feature type="region of interest" description="Disordered" evidence="1">
    <location>
        <begin position="136"/>
        <end position="159"/>
    </location>
</feature>
<proteinExistence type="predicted"/>
<keyword evidence="4" id="KW-1185">Reference proteome</keyword>
<name>A0A835T2Z8_CHLIN</name>